<gene>
    <name evidence="1" type="ORF">IAB03_03565</name>
</gene>
<organism evidence="1 2">
    <name type="scientific">Candidatus Gallibacteroides avistercoris</name>
    <dbReference type="NCBI Taxonomy" id="2840833"/>
    <lineage>
        <taxon>Bacteria</taxon>
        <taxon>Pseudomonadati</taxon>
        <taxon>Bacteroidota</taxon>
        <taxon>Bacteroidia</taxon>
        <taxon>Bacteroidales</taxon>
        <taxon>Bacteroidaceae</taxon>
        <taxon>Bacteroidaceae incertae sedis</taxon>
        <taxon>Candidatus Gallibacteroides</taxon>
    </lineage>
</organism>
<dbReference type="EMBL" id="DVNA01000082">
    <property type="protein sequence ID" value="HIU54870.1"/>
    <property type="molecule type" value="Genomic_DNA"/>
</dbReference>
<accession>A0A9D1M793</accession>
<comment type="caution">
    <text evidence="1">The sequence shown here is derived from an EMBL/GenBank/DDBJ whole genome shotgun (WGS) entry which is preliminary data.</text>
</comment>
<dbReference type="AlphaFoldDB" id="A0A9D1M793"/>
<protein>
    <submittedName>
        <fullName evidence="1">Uncharacterized protein</fullName>
    </submittedName>
</protein>
<reference evidence="1" key="1">
    <citation type="submission" date="2020-10" db="EMBL/GenBank/DDBJ databases">
        <authorList>
            <person name="Gilroy R."/>
        </authorList>
    </citation>
    <scope>NUCLEOTIDE SEQUENCE</scope>
    <source>
        <strain evidence="1">CHK158-818</strain>
    </source>
</reference>
<evidence type="ECO:0000313" key="1">
    <source>
        <dbReference type="EMBL" id="HIU54870.1"/>
    </source>
</evidence>
<sequence>MLLSDGQRVFVYGTIDKDNQTEDNKAMLTNFIMINPFPTLSLNSASSVFQSEQFLTVYEPWVTYNDAGNDIITIHCEALLENNENFTYFVKASQAAPYNEGDSELNINFMLEIESEVNEGYRSPIFRSIELPFGANNNPGKPINIKIKCNTQSAPDCSNYDGVNDIITITYNREK</sequence>
<proteinExistence type="predicted"/>
<evidence type="ECO:0000313" key="2">
    <source>
        <dbReference type="Proteomes" id="UP000824112"/>
    </source>
</evidence>
<name>A0A9D1M793_9BACT</name>
<reference evidence="1" key="2">
    <citation type="journal article" date="2021" name="PeerJ">
        <title>Extensive microbial diversity within the chicken gut microbiome revealed by metagenomics and culture.</title>
        <authorList>
            <person name="Gilroy R."/>
            <person name="Ravi A."/>
            <person name="Getino M."/>
            <person name="Pursley I."/>
            <person name="Horton D.L."/>
            <person name="Alikhan N.F."/>
            <person name="Baker D."/>
            <person name="Gharbi K."/>
            <person name="Hall N."/>
            <person name="Watson M."/>
            <person name="Adriaenssens E.M."/>
            <person name="Foster-Nyarko E."/>
            <person name="Jarju S."/>
            <person name="Secka A."/>
            <person name="Antonio M."/>
            <person name="Oren A."/>
            <person name="Chaudhuri R.R."/>
            <person name="La Ragione R."/>
            <person name="Hildebrand F."/>
            <person name="Pallen M.J."/>
        </authorList>
    </citation>
    <scope>NUCLEOTIDE SEQUENCE</scope>
    <source>
        <strain evidence="1">CHK158-818</strain>
    </source>
</reference>
<dbReference type="Proteomes" id="UP000824112">
    <property type="component" value="Unassembled WGS sequence"/>
</dbReference>